<dbReference type="KEGG" id="vat:B7L28_06645"/>
<accession>A0AAJ1QAP5</accession>
<dbReference type="EMBL" id="JASORJ010000012">
    <property type="protein sequence ID" value="MDK7357430.1"/>
    <property type="molecule type" value="Genomic_DNA"/>
</dbReference>
<name>A0AAJ1QAP5_9FIRM</name>
<comment type="caution">
    <text evidence="1">The sequence shown here is derived from an EMBL/GenBank/DDBJ whole genome shotgun (WGS) entry which is preliminary data.</text>
</comment>
<sequence length="113" mass="13672">MTVEEKRQLELKTMRQIIGIYCHDKHHMPKGQLCEDCEQVWQYAQHRIDVCPHMEHKTFCSVCKTHCYAPTYREKIREIMRYGGPRMLLHSPIQVIRHMYLEWKDKKSINTKA</sequence>
<dbReference type="AlphaFoldDB" id="A0AAJ1QAP5"/>
<dbReference type="RefSeq" id="WP_156931516.1">
    <property type="nucleotide sequence ID" value="NZ_CP020566.1"/>
</dbReference>
<reference evidence="1" key="1">
    <citation type="submission" date="2023-05" db="EMBL/GenBank/DDBJ databases">
        <title>Cataloging the Phylogenetic Diversity of Human Bladder Bacteria.</title>
        <authorList>
            <person name="Du J."/>
        </authorList>
    </citation>
    <scope>NUCLEOTIDE SEQUENCE</scope>
    <source>
        <strain evidence="1">UMB10101</strain>
    </source>
</reference>
<proteinExistence type="predicted"/>
<evidence type="ECO:0000313" key="1">
    <source>
        <dbReference type="EMBL" id="MDK7357430.1"/>
    </source>
</evidence>
<evidence type="ECO:0000313" key="2">
    <source>
        <dbReference type="Proteomes" id="UP001236274"/>
    </source>
</evidence>
<protein>
    <submittedName>
        <fullName evidence="1">Nitrous oxide-stimulated promoter family protein</fullName>
    </submittedName>
</protein>
<dbReference type="Proteomes" id="UP001236274">
    <property type="component" value="Unassembled WGS sequence"/>
</dbReference>
<dbReference type="InterPro" id="IPR020483">
    <property type="entry name" value="Uncharacterised_YgbA"/>
</dbReference>
<organism evidence="1 2">
    <name type="scientific">Veillonella atypica</name>
    <dbReference type="NCBI Taxonomy" id="39777"/>
    <lineage>
        <taxon>Bacteria</taxon>
        <taxon>Bacillati</taxon>
        <taxon>Bacillota</taxon>
        <taxon>Negativicutes</taxon>
        <taxon>Veillonellales</taxon>
        <taxon>Veillonellaceae</taxon>
        <taxon>Veillonella</taxon>
    </lineage>
</organism>
<dbReference type="NCBIfam" id="NF007714">
    <property type="entry name" value="PRK10410.1-2"/>
    <property type="match status" value="1"/>
</dbReference>
<gene>
    <name evidence="1" type="ORF">QP520_07295</name>
</gene>
<dbReference type="Pfam" id="PF11756">
    <property type="entry name" value="YgbA_NO"/>
    <property type="match status" value="1"/>
</dbReference>